<reference evidence="2 3" key="1">
    <citation type="submission" date="2019-08" db="EMBL/GenBank/DDBJ databases">
        <title>Draft genome sequences of two oriental melons (Cucumis melo L. var makuwa).</title>
        <authorList>
            <person name="Kwon S.-Y."/>
        </authorList>
    </citation>
    <scope>NUCLEOTIDE SEQUENCE [LARGE SCALE GENOMIC DNA]</scope>
    <source>
        <strain evidence="3">cv. SW 3</strain>
        <tissue evidence="2">Leaf</tissue>
    </source>
</reference>
<evidence type="ECO:0000313" key="3">
    <source>
        <dbReference type="Proteomes" id="UP000321393"/>
    </source>
</evidence>
<organism evidence="2 3">
    <name type="scientific">Cucumis melo var. makuwa</name>
    <name type="common">Oriental melon</name>
    <dbReference type="NCBI Taxonomy" id="1194695"/>
    <lineage>
        <taxon>Eukaryota</taxon>
        <taxon>Viridiplantae</taxon>
        <taxon>Streptophyta</taxon>
        <taxon>Embryophyta</taxon>
        <taxon>Tracheophyta</taxon>
        <taxon>Spermatophyta</taxon>
        <taxon>Magnoliopsida</taxon>
        <taxon>eudicotyledons</taxon>
        <taxon>Gunneridae</taxon>
        <taxon>Pentapetalae</taxon>
        <taxon>rosids</taxon>
        <taxon>fabids</taxon>
        <taxon>Cucurbitales</taxon>
        <taxon>Cucurbitaceae</taxon>
        <taxon>Benincaseae</taxon>
        <taxon>Cucumis</taxon>
    </lineage>
</organism>
<gene>
    <name evidence="2" type="ORF">E6C27_scaffold137G00100</name>
</gene>
<accession>A0A5A7UY36</accession>
<protein>
    <submittedName>
        <fullName evidence="2">Uncharacterized protein</fullName>
    </submittedName>
</protein>
<dbReference type="AlphaFoldDB" id="A0A5A7UY36"/>
<sequence length="299" mass="33467">MDSNERDDVSITRLLKKGLFSNVEPSVVDVPVISAHFDERFFFEDIFVPMLGHPSATNEEVVPDLGLVDNSTDNFGGNIADLANENPAAYTDTYTEPTKNYASDNVEPNVHDVSQTKTQQPPGESRPKGKKFQQNKVCKDGNTSYRGVLQMRFLGNTVESNSTPSHPSNEILTSVLSEETSSVWPVNGIRTISLSICNDETVDVGLFIYNQLLRYVKTFKFKIPIPLPQFFSSLLIHLHAEVLNPLDAPGLDPKTLSLSYKLFQRSQVPDIEHDMGQSRNPVEYGYLMTIAPREVTEKR</sequence>
<comment type="caution">
    <text evidence="2">The sequence shown here is derived from an EMBL/GenBank/DDBJ whole genome shotgun (WGS) entry which is preliminary data.</text>
</comment>
<evidence type="ECO:0000256" key="1">
    <source>
        <dbReference type="SAM" id="MobiDB-lite"/>
    </source>
</evidence>
<feature type="region of interest" description="Disordered" evidence="1">
    <location>
        <begin position="113"/>
        <end position="136"/>
    </location>
</feature>
<evidence type="ECO:0000313" key="2">
    <source>
        <dbReference type="EMBL" id="KAA0060792.1"/>
    </source>
</evidence>
<proteinExistence type="predicted"/>
<dbReference type="Proteomes" id="UP000321393">
    <property type="component" value="Unassembled WGS sequence"/>
</dbReference>
<name>A0A5A7UY36_CUCMM</name>
<feature type="compositionally biased region" description="Polar residues" evidence="1">
    <location>
        <begin position="113"/>
        <end position="122"/>
    </location>
</feature>
<dbReference type="EMBL" id="SSTE01005189">
    <property type="protein sequence ID" value="KAA0060792.1"/>
    <property type="molecule type" value="Genomic_DNA"/>
</dbReference>